<name>A0A2K2BZU4_POPTR</name>
<reference evidence="1 2" key="1">
    <citation type="journal article" date="2006" name="Science">
        <title>The genome of black cottonwood, Populus trichocarpa (Torr. &amp; Gray).</title>
        <authorList>
            <person name="Tuskan G.A."/>
            <person name="Difazio S."/>
            <person name="Jansson S."/>
            <person name="Bohlmann J."/>
            <person name="Grigoriev I."/>
            <person name="Hellsten U."/>
            <person name="Putnam N."/>
            <person name="Ralph S."/>
            <person name="Rombauts S."/>
            <person name="Salamov A."/>
            <person name="Schein J."/>
            <person name="Sterck L."/>
            <person name="Aerts A."/>
            <person name="Bhalerao R.R."/>
            <person name="Bhalerao R.P."/>
            <person name="Blaudez D."/>
            <person name="Boerjan W."/>
            <person name="Brun A."/>
            <person name="Brunner A."/>
            <person name="Busov V."/>
            <person name="Campbell M."/>
            <person name="Carlson J."/>
            <person name="Chalot M."/>
            <person name="Chapman J."/>
            <person name="Chen G.L."/>
            <person name="Cooper D."/>
            <person name="Coutinho P.M."/>
            <person name="Couturier J."/>
            <person name="Covert S."/>
            <person name="Cronk Q."/>
            <person name="Cunningham R."/>
            <person name="Davis J."/>
            <person name="Degroeve S."/>
            <person name="Dejardin A."/>
            <person name="Depamphilis C."/>
            <person name="Detter J."/>
            <person name="Dirks B."/>
            <person name="Dubchak I."/>
            <person name="Duplessis S."/>
            <person name="Ehlting J."/>
            <person name="Ellis B."/>
            <person name="Gendler K."/>
            <person name="Goodstein D."/>
            <person name="Gribskov M."/>
            <person name="Grimwood J."/>
            <person name="Groover A."/>
            <person name="Gunter L."/>
            <person name="Hamberger B."/>
            <person name="Heinze B."/>
            <person name="Helariutta Y."/>
            <person name="Henrissat B."/>
            <person name="Holligan D."/>
            <person name="Holt R."/>
            <person name="Huang W."/>
            <person name="Islam-Faridi N."/>
            <person name="Jones S."/>
            <person name="Jones-Rhoades M."/>
            <person name="Jorgensen R."/>
            <person name="Joshi C."/>
            <person name="Kangasjarvi J."/>
            <person name="Karlsson J."/>
            <person name="Kelleher C."/>
            <person name="Kirkpatrick R."/>
            <person name="Kirst M."/>
            <person name="Kohler A."/>
            <person name="Kalluri U."/>
            <person name="Larimer F."/>
            <person name="Leebens-Mack J."/>
            <person name="Leple J.C."/>
            <person name="Locascio P."/>
            <person name="Lou Y."/>
            <person name="Lucas S."/>
            <person name="Martin F."/>
            <person name="Montanini B."/>
            <person name="Napoli C."/>
            <person name="Nelson D.R."/>
            <person name="Nelson C."/>
            <person name="Nieminen K."/>
            <person name="Nilsson O."/>
            <person name="Pereda V."/>
            <person name="Peter G."/>
            <person name="Philippe R."/>
            <person name="Pilate G."/>
            <person name="Poliakov A."/>
            <person name="Razumovskaya J."/>
            <person name="Richardson P."/>
            <person name="Rinaldi C."/>
            <person name="Ritland K."/>
            <person name="Rouze P."/>
            <person name="Ryaboy D."/>
            <person name="Schmutz J."/>
            <person name="Schrader J."/>
            <person name="Segerman B."/>
            <person name="Shin H."/>
            <person name="Siddiqui A."/>
            <person name="Sterky F."/>
            <person name="Terry A."/>
            <person name="Tsai C.J."/>
            <person name="Uberbacher E."/>
            <person name="Unneberg P."/>
            <person name="Vahala J."/>
            <person name="Wall K."/>
            <person name="Wessler S."/>
            <person name="Yang G."/>
            <person name="Yin T."/>
            <person name="Douglas C."/>
            <person name="Marra M."/>
            <person name="Sandberg G."/>
            <person name="Van de Peer Y."/>
            <person name="Rokhsar D."/>
        </authorList>
    </citation>
    <scope>NUCLEOTIDE SEQUENCE [LARGE SCALE GENOMIC DNA]</scope>
    <source>
        <strain evidence="2">cv. Nisqually</strain>
    </source>
</reference>
<organism evidence="1 2">
    <name type="scientific">Populus trichocarpa</name>
    <name type="common">Western balsam poplar</name>
    <name type="synonym">Populus balsamifera subsp. trichocarpa</name>
    <dbReference type="NCBI Taxonomy" id="3694"/>
    <lineage>
        <taxon>Eukaryota</taxon>
        <taxon>Viridiplantae</taxon>
        <taxon>Streptophyta</taxon>
        <taxon>Embryophyta</taxon>
        <taxon>Tracheophyta</taxon>
        <taxon>Spermatophyta</taxon>
        <taxon>Magnoliopsida</taxon>
        <taxon>eudicotyledons</taxon>
        <taxon>Gunneridae</taxon>
        <taxon>Pentapetalae</taxon>
        <taxon>rosids</taxon>
        <taxon>fabids</taxon>
        <taxon>Malpighiales</taxon>
        <taxon>Salicaceae</taxon>
        <taxon>Saliceae</taxon>
        <taxon>Populus</taxon>
    </lineage>
</organism>
<dbReference type="Proteomes" id="UP000006729">
    <property type="component" value="Chromosome 1"/>
</dbReference>
<evidence type="ECO:0000313" key="1">
    <source>
        <dbReference type="EMBL" id="PNT55301.1"/>
    </source>
</evidence>
<dbReference type="InParanoid" id="A0A2K2BZU4"/>
<accession>A0A2K2BZU4</accession>
<evidence type="ECO:0000313" key="2">
    <source>
        <dbReference type="Proteomes" id="UP000006729"/>
    </source>
</evidence>
<sequence length="85" mass="9225">MSLLGSFVFGRENDGLYGSRLLGRARMPVRGLASGRSWCLMRYDFAPFFAPISAFSRFLCIGFFGSGWVDRWFGGGSIGGGSILG</sequence>
<proteinExistence type="predicted"/>
<gene>
    <name evidence="1" type="ORF">POPTR_001G185400</name>
</gene>
<protein>
    <submittedName>
        <fullName evidence="1">Uncharacterized protein</fullName>
    </submittedName>
</protein>
<dbReference type="AlphaFoldDB" id="A0A2K2BZU4"/>
<dbReference type="EMBL" id="CM009290">
    <property type="protein sequence ID" value="PNT55301.1"/>
    <property type="molecule type" value="Genomic_DNA"/>
</dbReference>
<keyword evidence="2" id="KW-1185">Reference proteome</keyword>